<dbReference type="FunFam" id="3.10.120.10:FF:000007">
    <property type="entry name" value="Sulfite oxidase, mitochondrial"/>
    <property type="match status" value="1"/>
</dbReference>
<evidence type="ECO:0000256" key="2">
    <source>
        <dbReference type="ARBA" id="ARBA00022723"/>
    </source>
</evidence>
<keyword evidence="8" id="KW-1185">Reference proteome</keyword>
<comment type="similarity">
    <text evidence="4 5">Belongs to the cytochrome b5 family.</text>
</comment>
<dbReference type="EMBL" id="DF977449">
    <property type="protein sequence ID" value="GAP83289.1"/>
    <property type="molecule type" value="Genomic_DNA"/>
</dbReference>
<dbReference type="SMART" id="SM01117">
    <property type="entry name" value="Cyt-b5"/>
    <property type="match status" value="1"/>
</dbReference>
<dbReference type="AlphaFoldDB" id="A0A1S7UJ60"/>
<sequence length="84" mass="9441">MSKTFTAKEVGEHKDEQNGMYIIVDNGVYDITKFLEEHPGGAKILKRVAGKNATKQFWKYHGKNVLEKYGAKLKVGELAETAKL</sequence>
<evidence type="ECO:0000256" key="3">
    <source>
        <dbReference type="ARBA" id="ARBA00023004"/>
    </source>
</evidence>
<dbReference type="GO" id="GO:0046872">
    <property type="term" value="F:metal ion binding"/>
    <property type="evidence" value="ECO:0007669"/>
    <property type="project" value="UniProtKB-UniRule"/>
</dbReference>
<dbReference type="PANTHER" id="PTHR19359">
    <property type="entry name" value="CYTOCHROME B5"/>
    <property type="match status" value="1"/>
</dbReference>
<dbReference type="PROSITE" id="PS50255">
    <property type="entry name" value="CYTOCHROME_B5_2"/>
    <property type="match status" value="1"/>
</dbReference>
<dbReference type="GO" id="GO:0020037">
    <property type="term" value="F:heme binding"/>
    <property type="evidence" value="ECO:0007669"/>
    <property type="project" value="UniProtKB-UniRule"/>
</dbReference>
<organism evidence="7">
    <name type="scientific">Rosellinia necatrix</name>
    <name type="common">White root-rot fungus</name>
    <dbReference type="NCBI Taxonomy" id="77044"/>
    <lineage>
        <taxon>Eukaryota</taxon>
        <taxon>Fungi</taxon>
        <taxon>Dikarya</taxon>
        <taxon>Ascomycota</taxon>
        <taxon>Pezizomycotina</taxon>
        <taxon>Sordariomycetes</taxon>
        <taxon>Xylariomycetidae</taxon>
        <taxon>Xylariales</taxon>
        <taxon>Xylariaceae</taxon>
        <taxon>Rosellinia</taxon>
    </lineage>
</organism>
<reference evidence="7" key="1">
    <citation type="submission" date="2016-03" db="EMBL/GenBank/DDBJ databases">
        <title>Draft genome sequence of Rosellinia necatrix.</title>
        <authorList>
            <person name="Kanematsu S."/>
        </authorList>
    </citation>
    <scope>NUCLEOTIDE SEQUENCE [LARGE SCALE GENOMIC DNA]</scope>
    <source>
        <strain evidence="7">W97</strain>
    </source>
</reference>
<dbReference type="OrthoDB" id="260519at2759"/>
<keyword evidence="2 5" id="KW-0479">Metal-binding</keyword>
<evidence type="ECO:0000256" key="1">
    <source>
        <dbReference type="ARBA" id="ARBA00022617"/>
    </source>
</evidence>
<accession>A0A1S7UJ60</accession>
<evidence type="ECO:0000313" key="8">
    <source>
        <dbReference type="Proteomes" id="UP000054516"/>
    </source>
</evidence>
<dbReference type="Proteomes" id="UP000054516">
    <property type="component" value="Unassembled WGS sequence"/>
</dbReference>
<keyword evidence="1 5" id="KW-0349">Heme</keyword>
<evidence type="ECO:0000256" key="5">
    <source>
        <dbReference type="RuleBase" id="RU362121"/>
    </source>
</evidence>
<dbReference type="InterPro" id="IPR050668">
    <property type="entry name" value="Cytochrome_b5"/>
</dbReference>
<evidence type="ECO:0000259" key="6">
    <source>
        <dbReference type="PROSITE" id="PS50255"/>
    </source>
</evidence>
<protein>
    <submittedName>
        <fullName evidence="7">Putative cytochrome b5</fullName>
    </submittedName>
</protein>
<dbReference type="SUPFAM" id="SSF55856">
    <property type="entry name" value="Cytochrome b5-like heme/steroid binding domain"/>
    <property type="match status" value="1"/>
</dbReference>
<evidence type="ECO:0000256" key="4">
    <source>
        <dbReference type="ARBA" id="ARBA00038168"/>
    </source>
</evidence>
<dbReference type="Gene3D" id="3.10.120.10">
    <property type="entry name" value="Cytochrome b5-like heme/steroid binding domain"/>
    <property type="match status" value="1"/>
</dbReference>
<evidence type="ECO:0000313" key="7">
    <source>
        <dbReference type="EMBL" id="GAP83289.1"/>
    </source>
</evidence>
<dbReference type="InterPro" id="IPR018506">
    <property type="entry name" value="Cyt_B5_heme-BS"/>
</dbReference>
<name>A0A1S7UJ60_ROSNE</name>
<dbReference type="PROSITE" id="PS00191">
    <property type="entry name" value="CYTOCHROME_B5_1"/>
    <property type="match status" value="1"/>
</dbReference>
<dbReference type="InterPro" id="IPR001199">
    <property type="entry name" value="Cyt_B5-like_heme/steroid-bd"/>
</dbReference>
<feature type="domain" description="Cytochrome b5 heme-binding" evidence="6">
    <location>
        <begin position="2"/>
        <end position="79"/>
    </location>
</feature>
<dbReference type="STRING" id="77044.A0A1S7UJ60"/>
<dbReference type="InterPro" id="IPR036400">
    <property type="entry name" value="Cyt_B5-like_heme/steroid_sf"/>
</dbReference>
<gene>
    <name evidence="7" type="ORF">SAMD00023353_0403160</name>
</gene>
<dbReference type="PRINTS" id="PR00363">
    <property type="entry name" value="CYTOCHROMEB5"/>
</dbReference>
<dbReference type="Pfam" id="PF00173">
    <property type="entry name" value="Cyt-b5"/>
    <property type="match status" value="1"/>
</dbReference>
<dbReference type="GO" id="GO:0016020">
    <property type="term" value="C:membrane"/>
    <property type="evidence" value="ECO:0007669"/>
    <property type="project" value="TreeGrafter"/>
</dbReference>
<dbReference type="PANTHER" id="PTHR19359:SF14">
    <property type="entry name" value="CYTOCHROME B5 A"/>
    <property type="match status" value="1"/>
</dbReference>
<dbReference type="OMA" id="FWKYHGD"/>
<keyword evidence="3 5" id="KW-0408">Iron</keyword>
<proteinExistence type="inferred from homology"/>